<evidence type="ECO:0000313" key="11">
    <source>
        <dbReference type="EMBL" id="CAD8247095.1"/>
    </source>
</evidence>
<keyword evidence="7" id="KW-0496">Mitochondrion</keyword>
<evidence type="ECO:0000256" key="3">
    <source>
        <dbReference type="ARBA" id="ARBA00022448"/>
    </source>
</evidence>
<dbReference type="InterPro" id="IPR002067">
    <property type="entry name" value="MCP"/>
</dbReference>
<evidence type="ECO:0000256" key="7">
    <source>
        <dbReference type="ARBA" id="ARBA00023128"/>
    </source>
</evidence>
<evidence type="ECO:0000256" key="1">
    <source>
        <dbReference type="ARBA" id="ARBA00004225"/>
    </source>
</evidence>
<evidence type="ECO:0000256" key="6">
    <source>
        <dbReference type="ARBA" id="ARBA00022989"/>
    </source>
</evidence>
<feature type="repeat" description="Solcar" evidence="9">
    <location>
        <begin position="9"/>
        <end position="91"/>
    </location>
</feature>
<dbReference type="EMBL" id="HBDY01013887">
    <property type="protein sequence ID" value="CAD8247095.1"/>
    <property type="molecule type" value="Transcribed_RNA"/>
</dbReference>
<comment type="similarity">
    <text evidence="2 10">Belongs to the mitochondrial carrier (TC 2.A.29) family.</text>
</comment>
<evidence type="ECO:0000256" key="10">
    <source>
        <dbReference type="RuleBase" id="RU000488"/>
    </source>
</evidence>
<keyword evidence="4 9" id="KW-0812">Transmembrane</keyword>
<dbReference type="GO" id="GO:0031966">
    <property type="term" value="C:mitochondrial membrane"/>
    <property type="evidence" value="ECO:0007669"/>
    <property type="project" value="UniProtKB-SubCell"/>
</dbReference>
<dbReference type="InterPro" id="IPR018108">
    <property type="entry name" value="MCP_transmembrane"/>
</dbReference>
<evidence type="ECO:0008006" key="12">
    <source>
        <dbReference type="Google" id="ProtNLM"/>
    </source>
</evidence>
<evidence type="ECO:0000256" key="9">
    <source>
        <dbReference type="PROSITE-ProRule" id="PRU00282"/>
    </source>
</evidence>
<dbReference type="PROSITE" id="PS50920">
    <property type="entry name" value="SOLCAR"/>
    <property type="match status" value="3"/>
</dbReference>
<feature type="repeat" description="Solcar" evidence="9">
    <location>
        <begin position="129"/>
        <end position="223"/>
    </location>
</feature>
<proteinExistence type="inferred from homology"/>
<dbReference type="PANTHER" id="PTHR45624">
    <property type="entry name" value="MITOCHONDRIAL BASIC AMINO ACIDS TRANSPORTER-RELATED"/>
    <property type="match status" value="1"/>
</dbReference>
<dbReference type="Pfam" id="PF00153">
    <property type="entry name" value="Mito_carr"/>
    <property type="match status" value="3"/>
</dbReference>
<organism evidence="11">
    <name type="scientific">Micromonas pusilla</name>
    <name type="common">Picoplanktonic green alga</name>
    <name type="synonym">Chromulina pusilla</name>
    <dbReference type="NCBI Taxonomy" id="38833"/>
    <lineage>
        <taxon>Eukaryota</taxon>
        <taxon>Viridiplantae</taxon>
        <taxon>Chlorophyta</taxon>
        <taxon>Mamiellophyceae</taxon>
        <taxon>Mamiellales</taxon>
        <taxon>Mamiellaceae</taxon>
        <taxon>Micromonas</taxon>
    </lineage>
</organism>
<name>A0A7R9Y6A9_MICPS</name>
<dbReference type="PRINTS" id="PR00926">
    <property type="entry name" value="MITOCARRIER"/>
</dbReference>
<accession>A0A7R9Y6A9</accession>
<evidence type="ECO:0000256" key="4">
    <source>
        <dbReference type="ARBA" id="ARBA00022692"/>
    </source>
</evidence>
<reference evidence="11" key="1">
    <citation type="submission" date="2021-01" db="EMBL/GenBank/DDBJ databases">
        <authorList>
            <person name="Corre E."/>
            <person name="Pelletier E."/>
            <person name="Niang G."/>
            <person name="Scheremetjew M."/>
            <person name="Finn R."/>
            <person name="Kale V."/>
            <person name="Holt S."/>
            <person name="Cochrane G."/>
            <person name="Meng A."/>
            <person name="Brown T."/>
            <person name="Cohen L."/>
        </authorList>
    </citation>
    <scope>NUCLEOTIDE SEQUENCE</scope>
    <source>
        <strain evidence="11">RCC1614</strain>
    </source>
</reference>
<dbReference type="PANTHER" id="PTHR45624:SF10">
    <property type="entry name" value="SLC (SOLUTE CARRIER) HOMOLOG"/>
    <property type="match status" value="1"/>
</dbReference>
<keyword evidence="6" id="KW-1133">Transmembrane helix</keyword>
<keyword evidence="8 9" id="KW-0472">Membrane</keyword>
<dbReference type="AlphaFoldDB" id="A0A7R9Y6A9"/>
<dbReference type="InterPro" id="IPR050567">
    <property type="entry name" value="Mitochondrial_Carrier"/>
</dbReference>
<protein>
    <recommendedName>
        <fullName evidence="12">Mitochondrial carrier family</fullName>
    </recommendedName>
</protein>
<dbReference type="GO" id="GO:0022857">
    <property type="term" value="F:transmembrane transporter activity"/>
    <property type="evidence" value="ECO:0007669"/>
    <property type="project" value="TreeGrafter"/>
</dbReference>
<dbReference type="InterPro" id="IPR023395">
    <property type="entry name" value="MCP_dom_sf"/>
</dbReference>
<comment type="subcellular location">
    <subcellularLocation>
        <location evidence="1">Mitochondrion membrane</location>
        <topology evidence="1">Multi-pass membrane protein</topology>
    </subcellularLocation>
</comment>
<keyword evidence="3 10" id="KW-0813">Transport</keyword>
<dbReference type="Gene3D" id="1.50.40.10">
    <property type="entry name" value="Mitochondrial carrier domain"/>
    <property type="match status" value="2"/>
</dbReference>
<evidence type="ECO:0000256" key="8">
    <source>
        <dbReference type="ARBA" id="ARBA00023136"/>
    </source>
</evidence>
<dbReference type="SUPFAM" id="SSF103506">
    <property type="entry name" value="Mitochondrial carrier"/>
    <property type="match status" value="1"/>
</dbReference>
<sequence>MPGVDKESAPAWAHAVAGQIAGMVGLTVVHPIDTVKSRVQTNAGTSAMGVASSLVRRDGPLALYRGIGAPMVAYGVINAVAFSTNTTVLRYLREGGGGGGGGGSPGPGAGAGGGRGGNAVAETKALVSNPWIAGLIAGGAAGLTSSFVRGPAERVKTVQQVAESSCGTGKVPEKFRGTMRTAATLAREHGAWRGLFTGTGATIAREVPQCAVYFLTYDSIRRACDTAVGAEYETAGIVLAGGMAGVTQWTLTYPLDVVKSRIQAFPPGTYGGMADCAMQSLRAEGALVFFRGIETALLRAFPLHASIFLTCETIHAALAWVREEERKERAWSEKNEGTGGNDR</sequence>
<evidence type="ECO:0000256" key="5">
    <source>
        <dbReference type="ARBA" id="ARBA00022737"/>
    </source>
</evidence>
<keyword evidence="5" id="KW-0677">Repeat</keyword>
<gene>
    <name evidence="11" type="ORF">MPUS1402_LOCUS10535</name>
</gene>
<feature type="repeat" description="Solcar" evidence="9">
    <location>
        <begin position="232"/>
        <end position="317"/>
    </location>
</feature>
<evidence type="ECO:0000256" key="2">
    <source>
        <dbReference type="ARBA" id="ARBA00006375"/>
    </source>
</evidence>